<sequence>MDNAHTKTVEEVYSFFNVNESTGLSLEQVKKQRERYGPNGKSLWELVVEQFEDLLVRILLLAACISFALAWFEEGEETVTAFVEPFVILLILIANAIVGVWQERNAENAIEALKEYEPEMGKVYRQDRKSVQRIKARDIVPGDIVEVAVGDKVPADIRLTSIKSTTLRVDQSILTGESVSVIKHTDPVPDPRAVNQDKKNMLFSGTNIAAGKAVGVVVATGTDTEIGKIRDEMASTEQERTPLQQKLDEFGQQLSKVISLICIAVWIINIGHFNDPVHGGSWIRGAVYYFKIAVALAVAAIPEGLPAVITTCLALGTRRMAKKNAIVRSLPSVETLGCTSVICSDKTGTLTTNQMSVCRMFILDRAESDSCSLKEFTVTGSTYAPDGEVFQDGKPVKCSQYDALVELASICALCNDSSLDYNETKGVYEKVGEATETALTCLVEKMNVFDTDVKGLSKIERANACNSVIKQLMKKEFTLEFSRDRKSMSVYCTANKARSTVGKMFVKGAPEGVIDRCTHVRVGSNKVPLTPGIKEKLMSVIREYGTGRDTLRCLALATRDSLMSKDDLALEDSTRFVEYEGRQWPSADVLVSLERTTTFPAWRSPAAEFDDLSPAAQRDAVVKARCFARVEPSHKSKIVEYLQSYDEITAMTGDGVNDAPALKKAEIGIAMGSGTAVAKTASEMVLADDNFSTIVAAVEEGRAIYNNMKQFIRYLISSNVGEVVCIFLTAALGFPEALIPVQLLWVNLVTDGLPATALGFNPPDLDIMSKPPRNAREPLISGWLFFRYLAIGCYVGAATVGAAAWWFVAAEDGPRITFYQLSHFLQCGPENPDYQGLDCKVFESPYPMTMALSVLVTIEMCNALNSVSENQSLLRMPPWENVWLLGAICLSMSLHFLILYVEPLPIIFQITPLNLTQWLMVLKISLPVILLDEFLKFAARNYLEPGKELEKPASSKGCCLSACMEGISWPFVAVSLPLVLWIYSSDTNMADMFWS</sequence>
<evidence type="ECO:0000256" key="21">
    <source>
        <dbReference type="SAM" id="Phobius"/>
    </source>
</evidence>
<keyword evidence="6" id="KW-0813">Transport</keyword>
<accession>A0A4U5VCL0</accession>
<dbReference type="PRINTS" id="PR00119">
    <property type="entry name" value="CATATPASE"/>
</dbReference>
<evidence type="ECO:0000256" key="17">
    <source>
        <dbReference type="ARBA" id="ARBA00040288"/>
    </source>
</evidence>
<feature type="transmembrane region" description="Helical" evidence="21">
    <location>
        <begin position="54"/>
        <end position="72"/>
    </location>
</feature>
<dbReference type="SUPFAM" id="SSF81653">
    <property type="entry name" value="Calcium ATPase, transduction domain A"/>
    <property type="match status" value="1"/>
</dbReference>
<keyword evidence="16 21" id="KW-0472">Membrane</keyword>
<evidence type="ECO:0000256" key="19">
    <source>
        <dbReference type="ARBA" id="ARBA00042557"/>
    </source>
</evidence>
<feature type="transmembrane region" description="Helical" evidence="21">
    <location>
        <begin position="254"/>
        <end position="272"/>
    </location>
</feature>
<dbReference type="Pfam" id="PF00689">
    <property type="entry name" value="Cation_ATPase_C"/>
    <property type="match status" value="1"/>
</dbReference>
<protein>
    <recommendedName>
        <fullName evidence="17">Sarcoplasmic/endoplasmic reticulum calcium ATPase 2</fullName>
        <ecNumber evidence="4">7.2.2.10</ecNumber>
    </recommendedName>
    <alternativeName>
        <fullName evidence="20">Calcium pump 2</fullName>
    </alternativeName>
    <alternativeName>
        <fullName evidence="19">Calcium-transporting ATPase sarcoplasmic reticulum type, slow twitch skeletal muscle isoform</fullName>
    </alternativeName>
    <alternativeName>
        <fullName evidence="18">Endoplasmic reticulum class 1/2 Ca(2+) ATPase</fullName>
    </alternativeName>
</protein>
<keyword evidence="11" id="KW-0067">ATP-binding</keyword>
<dbReference type="Pfam" id="PF08282">
    <property type="entry name" value="Hydrolase_3"/>
    <property type="match status" value="1"/>
</dbReference>
<dbReference type="AlphaFoldDB" id="A0A4U5VCL0"/>
<feature type="transmembrane region" description="Helical" evidence="21">
    <location>
        <begin position="292"/>
        <end position="315"/>
    </location>
</feature>
<dbReference type="GO" id="GO:0005388">
    <property type="term" value="F:P-type calcium transporter activity"/>
    <property type="evidence" value="ECO:0007669"/>
    <property type="project" value="UniProtKB-EC"/>
</dbReference>
<evidence type="ECO:0000313" key="23">
    <source>
        <dbReference type="EMBL" id="TKS84635.1"/>
    </source>
</evidence>
<feature type="transmembrane region" description="Helical" evidence="21">
    <location>
        <begin position="711"/>
        <end position="734"/>
    </location>
</feature>
<dbReference type="CDD" id="cd02083">
    <property type="entry name" value="P-type_ATPase_SERCA"/>
    <property type="match status" value="1"/>
</dbReference>
<reference evidence="23 24" key="1">
    <citation type="submission" date="2019-01" db="EMBL/GenBank/DDBJ databases">
        <title>Genome Assembly of Collichthys lucidus.</title>
        <authorList>
            <person name="Cai M."/>
            <person name="Xiao S."/>
        </authorList>
    </citation>
    <scope>NUCLEOTIDE SEQUENCE [LARGE SCALE GENOMIC DNA]</scope>
    <source>
        <strain evidence="23">JT15FE1705JMU</strain>
        <tissue evidence="23">Muscle</tissue>
    </source>
</reference>
<evidence type="ECO:0000256" key="15">
    <source>
        <dbReference type="ARBA" id="ARBA00023065"/>
    </source>
</evidence>
<dbReference type="InterPro" id="IPR023298">
    <property type="entry name" value="ATPase_P-typ_TM_dom_sf"/>
</dbReference>
<feature type="transmembrane region" description="Helical" evidence="21">
    <location>
        <begin position="785"/>
        <end position="808"/>
    </location>
</feature>
<dbReference type="InterPro" id="IPR018303">
    <property type="entry name" value="ATPase_P-typ_P_site"/>
</dbReference>
<dbReference type="EMBL" id="CM014093">
    <property type="protein sequence ID" value="TKS84635.1"/>
    <property type="molecule type" value="Genomic_DNA"/>
</dbReference>
<dbReference type="PRINTS" id="PR00120">
    <property type="entry name" value="HATPASE"/>
</dbReference>
<keyword evidence="10" id="KW-0256">Endoplasmic reticulum</keyword>
<dbReference type="STRING" id="240159.A0A4U5VCL0"/>
<dbReference type="GO" id="GO:0046872">
    <property type="term" value="F:metal ion binding"/>
    <property type="evidence" value="ECO:0007669"/>
    <property type="project" value="UniProtKB-KW"/>
</dbReference>
<dbReference type="Proteomes" id="UP000298787">
    <property type="component" value="Chromosome 16"/>
</dbReference>
<evidence type="ECO:0000256" key="6">
    <source>
        <dbReference type="ARBA" id="ARBA00022568"/>
    </source>
</evidence>
<evidence type="ECO:0000256" key="18">
    <source>
        <dbReference type="ARBA" id="ARBA00041515"/>
    </source>
</evidence>
<keyword evidence="24" id="KW-1185">Reference proteome</keyword>
<dbReference type="InterPro" id="IPR008250">
    <property type="entry name" value="ATPase_P-typ_transduc_dom_A_sf"/>
</dbReference>
<evidence type="ECO:0000256" key="16">
    <source>
        <dbReference type="ARBA" id="ARBA00023136"/>
    </source>
</evidence>
<dbReference type="FunFam" id="2.70.150.10:FF:000143">
    <property type="entry name" value="Calcium-transporting ATPase"/>
    <property type="match status" value="1"/>
</dbReference>
<evidence type="ECO:0000256" key="9">
    <source>
        <dbReference type="ARBA" id="ARBA00022741"/>
    </source>
</evidence>
<evidence type="ECO:0000259" key="22">
    <source>
        <dbReference type="SMART" id="SM00831"/>
    </source>
</evidence>
<dbReference type="NCBIfam" id="TIGR01494">
    <property type="entry name" value="ATPase_P-type"/>
    <property type="match status" value="2"/>
</dbReference>
<dbReference type="Pfam" id="PF00690">
    <property type="entry name" value="Cation_ATPase_N"/>
    <property type="match status" value="1"/>
</dbReference>
<evidence type="ECO:0000313" key="24">
    <source>
        <dbReference type="Proteomes" id="UP000298787"/>
    </source>
</evidence>
<evidence type="ECO:0000256" key="3">
    <source>
        <dbReference type="ARBA" id="ARBA00005675"/>
    </source>
</evidence>
<dbReference type="FunFam" id="1.20.1110.10:FF:000065">
    <property type="entry name" value="Sarcoplasmic/endoplasmic reticulum calcium ATPase 1"/>
    <property type="match status" value="3"/>
</dbReference>
<dbReference type="PANTHER" id="PTHR42861">
    <property type="entry name" value="CALCIUM-TRANSPORTING ATPASE"/>
    <property type="match status" value="1"/>
</dbReference>
<comment type="similarity">
    <text evidence="3">Belongs to the cation transport ATPase (P-type) (TC 3.A.3) family. Type IIA subfamily.</text>
</comment>
<dbReference type="EC" id="7.2.2.10" evidence="4"/>
<evidence type="ECO:0000256" key="13">
    <source>
        <dbReference type="ARBA" id="ARBA00022967"/>
    </source>
</evidence>
<feature type="transmembrane region" description="Helical" evidence="21">
    <location>
        <begin position="78"/>
        <end position="101"/>
    </location>
</feature>
<keyword evidence="6" id="KW-0106">Calcium</keyword>
<dbReference type="PROSITE" id="PS00154">
    <property type="entry name" value="ATPASE_E1_E2"/>
    <property type="match status" value="1"/>
</dbReference>
<evidence type="ECO:0000256" key="5">
    <source>
        <dbReference type="ARBA" id="ARBA00022553"/>
    </source>
</evidence>
<feature type="domain" description="Cation-transporting P-type ATPase N-terminal" evidence="22">
    <location>
        <begin position="3"/>
        <end position="71"/>
    </location>
</feature>
<dbReference type="GO" id="GO:0005524">
    <property type="term" value="F:ATP binding"/>
    <property type="evidence" value="ECO:0007669"/>
    <property type="project" value="UniProtKB-KW"/>
</dbReference>
<evidence type="ECO:0000256" key="10">
    <source>
        <dbReference type="ARBA" id="ARBA00022824"/>
    </source>
</evidence>
<dbReference type="FunFam" id="3.40.1110.10:FF:000003">
    <property type="entry name" value="Calcium-transporting ATPase"/>
    <property type="match status" value="1"/>
</dbReference>
<dbReference type="SUPFAM" id="SSF81660">
    <property type="entry name" value="Metal cation-transporting ATPase, ATP-binding domain N"/>
    <property type="match status" value="1"/>
</dbReference>
<gene>
    <name evidence="23" type="ORF">D9C73_018597</name>
</gene>
<dbReference type="InterPro" id="IPR059000">
    <property type="entry name" value="ATPase_P-type_domA"/>
</dbReference>
<name>A0A4U5VCL0_COLLU</name>
<keyword evidence="9" id="KW-0547">Nucleotide-binding</keyword>
<evidence type="ECO:0000256" key="4">
    <source>
        <dbReference type="ARBA" id="ARBA00012790"/>
    </source>
</evidence>
<evidence type="ECO:0000256" key="8">
    <source>
        <dbReference type="ARBA" id="ARBA00022723"/>
    </source>
</evidence>
<dbReference type="Pfam" id="PF13246">
    <property type="entry name" value="Cation_ATPase"/>
    <property type="match status" value="1"/>
</dbReference>
<keyword evidence="12" id="KW-0460">Magnesium</keyword>
<evidence type="ECO:0000256" key="12">
    <source>
        <dbReference type="ARBA" id="ARBA00022842"/>
    </source>
</evidence>
<keyword evidence="6" id="KW-0109">Calcium transport</keyword>
<keyword evidence="15" id="KW-0406">Ion transport</keyword>
<keyword evidence="5" id="KW-0597">Phosphoprotein</keyword>
<feature type="transmembrane region" description="Helical" evidence="21">
    <location>
        <begin position="882"/>
        <end position="901"/>
    </location>
</feature>
<dbReference type="GO" id="GO:0016887">
    <property type="term" value="F:ATP hydrolysis activity"/>
    <property type="evidence" value="ECO:0007669"/>
    <property type="project" value="InterPro"/>
</dbReference>
<organism evidence="23 24">
    <name type="scientific">Collichthys lucidus</name>
    <name type="common">Big head croaker</name>
    <name type="synonym">Sciaena lucida</name>
    <dbReference type="NCBI Taxonomy" id="240159"/>
    <lineage>
        <taxon>Eukaryota</taxon>
        <taxon>Metazoa</taxon>
        <taxon>Chordata</taxon>
        <taxon>Craniata</taxon>
        <taxon>Vertebrata</taxon>
        <taxon>Euteleostomi</taxon>
        <taxon>Actinopterygii</taxon>
        <taxon>Neopterygii</taxon>
        <taxon>Teleostei</taxon>
        <taxon>Neoteleostei</taxon>
        <taxon>Acanthomorphata</taxon>
        <taxon>Eupercaria</taxon>
        <taxon>Sciaenidae</taxon>
        <taxon>Collichthys</taxon>
    </lineage>
</organism>
<dbReference type="Gene3D" id="1.20.1110.10">
    <property type="entry name" value="Calcium-transporting ATPase, transmembrane domain"/>
    <property type="match status" value="3"/>
</dbReference>
<dbReference type="InterPro" id="IPR036412">
    <property type="entry name" value="HAD-like_sf"/>
</dbReference>
<dbReference type="GO" id="GO:0005789">
    <property type="term" value="C:endoplasmic reticulum membrane"/>
    <property type="evidence" value="ECO:0007669"/>
    <property type="project" value="UniProtKB-SubCell"/>
</dbReference>
<dbReference type="InterPro" id="IPR023299">
    <property type="entry name" value="ATPase_P-typ_cyto_dom_N"/>
</dbReference>
<dbReference type="InterPro" id="IPR006068">
    <property type="entry name" value="ATPase_P-typ_cation-transptr_C"/>
</dbReference>
<dbReference type="Gene3D" id="3.40.1110.10">
    <property type="entry name" value="Calcium-transporting ATPase, cytoplasmic domain N"/>
    <property type="match status" value="1"/>
</dbReference>
<keyword evidence="13" id="KW-1278">Translocase</keyword>
<evidence type="ECO:0000256" key="11">
    <source>
        <dbReference type="ARBA" id="ARBA00022840"/>
    </source>
</evidence>
<feature type="transmembrane region" description="Helical" evidence="21">
    <location>
        <begin position="959"/>
        <end position="983"/>
    </location>
</feature>
<proteinExistence type="inferred from homology"/>
<dbReference type="SMART" id="SM00831">
    <property type="entry name" value="Cation_ATPase_N"/>
    <property type="match status" value="1"/>
</dbReference>
<evidence type="ECO:0000256" key="14">
    <source>
        <dbReference type="ARBA" id="ARBA00022989"/>
    </source>
</evidence>
<dbReference type="SUPFAM" id="SSF56784">
    <property type="entry name" value="HAD-like"/>
    <property type="match status" value="1"/>
</dbReference>
<evidence type="ECO:0000256" key="20">
    <source>
        <dbReference type="ARBA" id="ARBA00042814"/>
    </source>
</evidence>
<evidence type="ECO:0000256" key="7">
    <source>
        <dbReference type="ARBA" id="ARBA00022692"/>
    </source>
</evidence>
<dbReference type="InterPro" id="IPR001757">
    <property type="entry name" value="P_typ_ATPase"/>
</dbReference>
<evidence type="ECO:0000256" key="2">
    <source>
        <dbReference type="ARBA" id="ARBA00004477"/>
    </source>
</evidence>
<keyword evidence="14 21" id="KW-1133">Transmembrane helix</keyword>
<evidence type="ECO:0000256" key="1">
    <source>
        <dbReference type="ARBA" id="ARBA00001946"/>
    </source>
</evidence>
<keyword evidence="8" id="KW-0479">Metal-binding</keyword>
<comment type="subcellular location">
    <subcellularLocation>
        <location evidence="2">Endoplasmic reticulum membrane</location>
        <topology evidence="2">Multi-pass membrane protein</topology>
    </subcellularLocation>
</comment>
<dbReference type="SUPFAM" id="SSF81665">
    <property type="entry name" value="Calcium ATPase, transmembrane domain M"/>
    <property type="match status" value="1"/>
</dbReference>
<dbReference type="InterPro" id="IPR004014">
    <property type="entry name" value="ATPase_P-typ_cation-transptr_N"/>
</dbReference>
<dbReference type="Pfam" id="PF00122">
    <property type="entry name" value="E1-E2_ATPase"/>
    <property type="match status" value="1"/>
</dbReference>
<comment type="cofactor">
    <cofactor evidence="1">
        <name>Mg(2+)</name>
        <dbReference type="ChEBI" id="CHEBI:18420"/>
    </cofactor>
</comment>
<keyword evidence="7 21" id="KW-0812">Transmembrane</keyword>